<keyword evidence="2 4" id="KW-0479">Metal-binding</keyword>
<feature type="binding site" evidence="4">
    <location>
        <position position="333"/>
    </location>
    <ligand>
        <name>Fe cation</name>
        <dbReference type="ChEBI" id="CHEBI:24875"/>
        <note>catalytic</note>
    </ligand>
</feature>
<dbReference type="Pfam" id="PF03055">
    <property type="entry name" value="RPE65"/>
    <property type="match status" value="1"/>
</dbReference>
<dbReference type="EMBL" id="GG666513">
    <property type="protein sequence ID" value="EEN60381.1"/>
    <property type="molecule type" value="Genomic_DNA"/>
</dbReference>
<evidence type="ECO:0000256" key="3">
    <source>
        <dbReference type="ARBA" id="ARBA00023004"/>
    </source>
</evidence>
<evidence type="ECO:0000313" key="5">
    <source>
        <dbReference type="EMBL" id="EEN60381.1"/>
    </source>
</evidence>
<evidence type="ECO:0000256" key="2">
    <source>
        <dbReference type="ARBA" id="ARBA00022723"/>
    </source>
</evidence>
<dbReference type="GO" id="GO:0046872">
    <property type="term" value="F:metal ion binding"/>
    <property type="evidence" value="ECO:0007669"/>
    <property type="project" value="UniProtKB-KW"/>
</dbReference>
<sequence length="558" mass="63596">MAAPLGSARMFFSVDEFPEPVPTTIKGEIPAWISGSLMRTGPGKFEVGKEAYRYWFDGLAIVHKFNIKDGKVTYQSRFLETEAYREAMKAQRIVLSEYGTMAYPDPCKNIFARFFSYFFPPDMSDNDLVNTFPMSDEFYCVNETYRWTKLDPRTLDTLGQIDLTKYIAVNALTAHPHHESDGTVYNMGSSYSYKTGCQYNIVRFDPLDRKKCGTEFYDLSSPEATVLENASIVCSIPASYSLSASYYHSFGMTPNYFVFIEQPLYMNIPKILLARIQDVGVTECFDWYTEIPCRFVVVRRKDGEIISTKYTDHSDTFITFTLYPSADSFFCFHHINTYEEAGHLVLDLCCFEDARIVKLLYLSHLRRPDDEKSFPEPQCRRYCLPIDLGQDEKVNNNTVKLTYTTATACLQQDGSVHCQPEHMSHVEKGFEFPTINYTKYNGKPYRYFYGTGLAGAFTDALFKMDVKTKKLWTWREKHCYGSELIFVPSPDGVDEDDGVLLATVVDVKDEKGAFLLVLDGKTFTELGRAVIPAHVGVGYGLHGCYVPEAPPGEIFQKL</sequence>
<dbReference type="PANTHER" id="PTHR10543:SF132">
    <property type="entry name" value="BETA,BETA-CAROTENE 15,15'-DIOXYGENASE"/>
    <property type="match status" value="1"/>
</dbReference>
<feature type="binding site" evidence="4">
    <location>
        <position position="248"/>
    </location>
    <ligand>
        <name>Fe cation</name>
        <dbReference type="ChEBI" id="CHEBI:24875"/>
        <note>catalytic</note>
    </ligand>
</feature>
<protein>
    <submittedName>
        <fullName evidence="5">Uncharacterized protein</fullName>
    </submittedName>
</protein>
<dbReference type="PANTHER" id="PTHR10543">
    <property type="entry name" value="BETA-CAROTENE DIOXYGENASE"/>
    <property type="match status" value="1"/>
</dbReference>
<dbReference type="InterPro" id="IPR004294">
    <property type="entry name" value="Carotenoid_Oase"/>
</dbReference>
<dbReference type="eggNOG" id="KOG1285">
    <property type="taxonomic scope" value="Eukaryota"/>
</dbReference>
<feature type="binding site" evidence="4">
    <location>
        <position position="175"/>
    </location>
    <ligand>
        <name>Fe cation</name>
        <dbReference type="ChEBI" id="CHEBI:24875"/>
        <note>catalytic</note>
    </ligand>
</feature>
<name>C3YHE5_BRAFL</name>
<reference evidence="5" key="1">
    <citation type="journal article" date="2008" name="Nature">
        <title>The amphioxus genome and the evolution of the chordate karyotype.</title>
        <authorList>
            <consortium name="US DOE Joint Genome Institute (JGI-PGF)"/>
            <person name="Putnam N.H."/>
            <person name="Butts T."/>
            <person name="Ferrier D.E.K."/>
            <person name="Furlong R.F."/>
            <person name="Hellsten U."/>
            <person name="Kawashima T."/>
            <person name="Robinson-Rechavi M."/>
            <person name="Shoguchi E."/>
            <person name="Terry A."/>
            <person name="Yu J.-K."/>
            <person name="Benito-Gutierrez E.L."/>
            <person name="Dubchak I."/>
            <person name="Garcia-Fernandez J."/>
            <person name="Gibson-Brown J.J."/>
            <person name="Grigoriev I.V."/>
            <person name="Horton A.C."/>
            <person name="de Jong P.J."/>
            <person name="Jurka J."/>
            <person name="Kapitonov V.V."/>
            <person name="Kohara Y."/>
            <person name="Kuroki Y."/>
            <person name="Lindquist E."/>
            <person name="Lucas S."/>
            <person name="Osoegawa K."/>
            <person name="Pennacchio L.A."/>
            <person name="Salamov A.A."/>
            <person name="Satou Y."/>
            <person name="Sauka-Spengler T."/>
            <person name="Schmutz J."/>
            <person name="Shin-I T."/>
            <person name="Toyoda A."/>
            <person name="Bronner-Fraser M."/>
            <person name="Fujiyama A."/>
            <person name="Holland L.Z."/>
            <person name="Holland P.W.H."/>
            <person name="Satoh N."/>
            <person name="Rokhsar D.S."/>
        </authorList>
    </citation>
    <scope>NUCLEOTIDE SEQUENCE [LARGE SCALE GENOMIC DNA]</scope>
    <source>
        <strain evidence="5">S238N-H82</strain>
        <tissue evidence="5">Testes</tissue>
    </source>
</reference>
<gene>
    <name evidence="5" type="ORF">BRAFLDRAFT_124223</name>
</gene>
<keyword evidence="3 4" id="KW-0408">Iron</keyword>
<comment type="cofactor">
    <cofactor evidence="4">
        <name>Fe(2+)</name>
        <dbReference type="ChEBI" id="CHEBI:29033"/>
    </cofactor>
    <text evidence="4">Binds 1 Fe(2+) ion per subunit.</text>
</comment>
<dbReference type="GO" id="GO:0016702">
    <property type="term" value="F:oxidoreductase activity, acting on single donors with incorporation of molecular oxygen, incorporation of two atoms of oxygen"/>
    <property type="evidence" value="ECO:0007669"/>
    <property type="project" value="InterPro"/>
</dbReference>
<dbReference type="SMR" id="C3YHE5"/>
<feature type="binding site" evidence="4">
    <location>
        <position position="542"/>
    </location>
    <ligand>
        <name>Fe cation</name>
        <dbReference type="ChEBI" id="CHEBI:24875"/>
        <note>catalytic</note>
    </ligand>
</feature>
<dbReference type="InParanoid" id="C3YHE5"/>
<accession>C3YHE5</accession>
<dbReference type="STRING" id="7739.C3YHE5"/>
<evidence type="ECO:0000256" key="4">
    <source>
        <dbReference type="PIRSR" id="PIRSR604294-1"/>
    </source>
</evidence>
<comment type="similarity">
    <text evidence="1">Belongs to the carotenoid oxygenase family.</text>
</comment>
<dbReference type="AlphaFoldDB" id="C3YHE5"/>
<evidence type="ECO:0000256" key="1">
    <source>
        <dbReference type="ARBA" id="ARBA00006787"/>
    </source>
</evidence>
<proteinExistence type="inferred from homology"/>
<organism>
    <name type="scientific">Branchiostoma floridae</name>
    <name type="common">Florida lancelet</name>
    <name type="synonym">Amphioxus</name>
    <dbReference type="NCBI Taxonomy" id="7739"/>
    <lineage>
        <taxon>Eukaryota</taxon>
        <taxon>Metazoa</taxon>
        <taxon>Chordata</taxon>
        <taxon>Cephalochordata</taxon>
        <taxon>Leptocardii</taxon>
        <taxon>Amphioxiformes</taxon>
        <taxon>Branchiostomatidae</taxon>
        <taxon>Branchiostoma</taxon>
    </lineage>
</organism>